<feature type="transmembrane region" description="Helical" evidence="9">
    <location>
        <begin position="59"/>
        <end position="77"/>
    </location>
</feature>
<dbReference type="AlphaFoldDB" id="A0A7X6A1V7"/>
<feature type="transmembrane region" description="Helical" evidence="9">
    <location>
        <begin position="31"/>
        <end position="52"/>
    </location>
</feature>
<comment type="similarity">
    <text evidence="7">Belongs to the glycosyltransferase 87 family.</text>
</comment>
<keyword evidence="11" id="KW-1185">Reference proteome</keyword>
<dbReference type="GO" id="GO:0005886">
    <property type="term" value="C:plasma membrane"/>
    <property type="evidence" value="ECO:0007669"/>
    <property type="project" value="UniProtKB-SubCell"/>
</dbReference>
<organism evidence="10 11">
    <name type="scientific">Kribbella shirazensis</name>
    <dbReference type="NCBI Taxonomy" id="1105143"/>
    <lineage>
        <taxon>Bacteria</taxon>
        <taxon>Bacillati</taxon>
        <taxon>Actinomycetota</taxon>
        <taxon>Actinomycetes</taxon>
        <taxon>Propionibacteriales</taxon>
        <taxon>Kribbellaceae</taxon>
        <taxon>Kribbella</taxon>
    </lineage>
</organism>
<accession>A0A7X6A1V7</accession>
<dbReference type="Pfam" id="PF09594">
    <property type="entry name" value="GT87"/>
    <property type="match status" value="1"/>
</dbReference>
<feature type="transmembrane region" description="Helical" evidence="9">
    <location>
        <begin position="207"/>
        <end position="225"/>
    </location>
</feature>
<proteinExistence type="inferred from homology"/>
<feature type="transmembrane region" description="Helical" evidence="9">
    <location>
        <begin position="435"/>
        <end position="451"/>
    </location>
</feature>
<reference evidence="10 11" key="1">
    <citation type="submission" date="2020-03" db="EMBL/GenBank/DDBJ databases">
        <title>Sequencing the genomes of 1000 actinobacteria strains.</title>
        <authorList>
            <person name="Klenk H.-P."/>
        </authorList>
    </citation>
    <scope>NUCLEOTIDE SEQUENCE [LARGE SCALE GENOMIC DNA]</scope>
    <source>
        <strain evidence="10 11">DSM 45490</strain>
    </source>
</reference>
<sequence>MRVARGGAGGGAAAGAGGGAAGVAGGVAAGVAGGVAAGVGGGVAVGVGALVIAATRAGWWPNVVLVVGVVVVGAVVWRFGRGLSVAAVVVVAALCQVPGLLQAPITSTDAYRYVWDGRVQLAGYSPYGRVPLDDSLARLRDPVLFPGLGPDEKSGVSGVPGDPAQQPVDDPRTRINRPGVPTIYPPVAQAYFALVALVTPWSAGTLGLQLAAALIAIALTWLLAVQNPRWAALWGWSPIVALEAGNAAHIDVLAALLIAAAVITTAKRPRLAAVLLGAAGSVKLLPLLLLPSFRRRRPVVALGTFVASYVPHVLAVGILVLGFLPGYLNQEGFEDGSSRSAILALLLPPEARQLVAAVLAIALAALAFHRSGRDPIALTCCWLYGAALLIATPTYPWYGLPLIALAALARRPEWIAVPLASYLAYGSFGHDTRQGLIYLTAAVVVVSAVTLRRRSVAKSGLTTTPLPTNTGGRDETHRPRDLGRTR</sequence>
<dbReference type="Pfam" id="PF26314">
    <property type="entry name" value="MptA_B_family"/>
    <property type="match status" value="1"/>
</dbReference>
<feature type="region of interest" description="Disordered" evidence="8">
    <location>
        <begin position="151"/>
        <end position="172"/>
    </location>
</feature>
<dbReference type="InterPro" id="IPR018584">
    <property type="entry name" value="GT87"/>
</dbReference>
<protein>
    <recommendedName>
        <fullName evidence="12">DUF2029 domain-containing protein</fullName>
    </recommendedName>
</protein>
<evidence type="ECO:0008006" key="12">
    <source>
        <dbReference type="Google" id="ProtNLM"/>
    </source>
</evidence>
<keyword evidence="6 9" id="KW-0472">Membrane</keyword>
<dbReference type="RefSeq" id="WP_167209587.1">
    <property type="nucleotide sequence ID" value="NZ_JAASRO010000001.1"/>
</dbReference>
<feature type="region of interest" description="Disordered" evidence="8">
    <location>
        <begin position="460"/>
        <end position="486"/>
    </location>
</feature>
<evidence type="ECO:0000256" key="9">
    <source>
        <dbReference type="SAM" id="Phobius"/>
    </source>
</evidence>
<feature type="transmembrane region" description="Helical" evidence="9">
    <location>
        <begin position="302"/>
        <end position="324"/>
    </location>
</feature>
<keyword evidence="4 9" id="KW-0812">Transmembrane</keyword>
<evidence type="ECO:0000256" key="5">
    <source>
        <dbReference type="ARBA" id="ARBA00022989"/>
    </source>
</evidence>
<evidence type="ECO:0000256" key="7">
    <source>
        <dbReference type="ARBA" id="ARBA00024033"/>
    </source>
</evidence>
<feature type="transmembrane region" description="Helical" evidence="9">
    <location>
        <begin position="376"/>
        <end position="398"/>
    </location>
</feature>
<keyword evidence="5 9" id="KW-1133">Transmembrane helix</keyword>
<name>A0A7X6A1V7_9ACTN</name>
<feature type="compositionally biased region" description="Basic and acidic residues" evidence="8">
    <location>
        <begin position="472"/>
        <end position="486"/>
    </location>
</feature>
<keyword evidence="3" id="KW-0808">Transferase</keyword>
<dbReference type="GO" id="GO:0016758">
    <property type="term" value="F:hexosyltransferase activity"/>
    <property type="evidence" value="ECO:0007669"/>
    <property type="project" value="InterPro"/>
</dbReference>
<comment type="subcellular location">
    <subcellularLocation>
        <location evidence="1">Cell membrane</location>
        <topology evidence="1">Multi-pass membrane protein</topology>
    </subcellularLocation>
</comment>
<feature type="transmembrane region" description="Helical" evidence="9">
    <location>
        <begin position="351"/>
        <end position="369"/>
    </location>
</feature>
<evidence type="ECO:0000313" key="10">
    <source>
        <dbReference type="EMBL" id="NIK58641.1"/>
    </source>
</evidence>
<dbReference type="Proteomes" id="UP000555407">
    <property type="component" value="Unassembled WGS sequence"/>
</dbReference>
<evidence type="ECO:0000313" key="11">
    <source>
        <dbReference type="Proteomes" id="UP000555407"/>
    </source>
</evidence>
<evidence type="ECO:0000256" key="1">
    <source>
        <dbReference type="ARBA" id="ARBA00004651"/>
    </source>
</evidence>
<evidence type="ECO:0000256" key="3">
    <source>
        <dbReference type="ARBA" id="ARBA00022679"/>
    </source>
</evidence>
<keyword evidence="2" id="KW-1003">Cell membrane</keyword>
<gene>
    <name evidence="10" type="ORF">BJY22_004358</name>
</gene>
<evidence type="ECO:0000256" key="4">
    <source>
        <dbReference type="ARBA" id="ARBA00022692"/>
    </source>
</evidence>
<feature type="transmembrane region" description="Helical" evidence="9">
    <location>
        <begin position="246"/>
        <end position="265"/>
    </location>
</feature>
<feature type="compositionally biased region" description="Low complexity" evidence="8">
    <location>
        <begin position="460"/>
        <end position="471"/>
    </location>
</feature>
<evidence type="ECO:0000256" key="2">
    <source>
        <dbReference type="ARBA" id="ARBA00022475"/>
    </source>
</evidence>
<evidence type="ECO:0000256" key="6">
    <source>
        <dbReference type="ARBA" id="ARBA00023136"/>
    </source>
</evidence>
<evidence type="ECO:0000256" key="8">
    <source>
        <dbReference type="SAM" id="MobiDB-lite"/>
    </source>
</evidence>
<feature type="transmembrane region" description="Helical" evidence="9">
    <location>
        <begin position="271"/>
        <end position="290"/>
    </location>
</feature>
<dbReference type="EMBL" id="JAASRO010000001">
    <property type="protein sequence ID" value="NIK58641.1"/>
    <property type="molecule type" value="Genomic_DNA"/>
</dbReference>
<comment type="caution">
    <text evidence="10">The sequence shown here is derived from an EMBL/GenBank/DDBJ whole genome shotgun (WGS) entry which is preliminary data.</text>
</comment>